<dbReference type="AlphaFoldDB" id="A0A0P1MNE8"/>
<dbReference type="EMBL" id="CZVW01000002">
    <property type="protein sequence ID" value="CUS97140.1"/>
    <property type="molecule type" value="Genomic_DNA"/>
</dbReference>
<keyword evidence="1" id="KW-0812">Transmembrane</keyword>
<evidence type="ECO:0000256" key="1">
    <source>
        <dbReference type="SAM" id="Phobius"/>
    </source>
</evidence>
<protein>
    <submittedName>
        <fullName evidence="2">Uncharacterized protein</fullName>
    </submittedName>
</protein>
<dbReference type="RefSeq" id="WP_092347214.1">
    <property type="nucleotide sequence ID" value="NZ_CZVW01000002.1"/>
</dbReference>
<evidence type="ECO:0000313" key="3">
    <source>
        <dbReference type="Proteomes" id="UP000199197"/>
    </source>
</evidence>
<keyword evidence="3" id="KW-1185">Reference proteome</keyword>
<proteinExistence type="predicted"/>
<gene>
    <name evidence="2" type="ORF">JGI23_00248</name>
</gene>
<evidence type="ECO:0000313" key="2">
    <source>
        <dbReference type="EMBL" id="CUS97140.1"/>
    </source>
</evidence>
<keyword evidence="1" id="KW-0472">Membrane</keyword>
<sequence length="72" mass="8910">MFFKKSQHLRFEYIPRYYDPSKDEELKRRERIRHRLKIERVGISERKKRSLILWLIAIAIVFYLYLVLAGVL</sequence>
<dbReference type="Proteomes" id="UP000199197">
    <property type="component" value="Unassembled WGS sequence"/>
</dbReference>
<keyword evidence="1" id="KW-1133">Transmembrane helix</keyword>
<organism evidence="2 3">
    <name type="scientific">Candidatus Chryseopegocella kryptomonas</name>
    <dbReference type="NCBI Taxonomy" id="1633643"/>
    <lineage>
        <taxon>Bacteria</taxon>
        <taxon>Pseudomonadati</taxon>
        <taxon>Candidatus Kryptoniota</taxon>
        <taxon>Candidatus Chryseopegocella</taxon>
    </lineage>
</organism>
<feature type="transmembrane region" description="Helical" evidence="1">
    <location>
        <begin position="51"/>
        <end position="71"/>
    </location>
</feature>
<name>A0A0P1MNE8_9BACT</name>
<dbReference type="OrthoDB" id="1003778at2"/>
<accession>A0A0P1MNE8</accession>
<reference evidence="3" key="1">
    <citation type="submission" date="2015-11" db="EMBL/GenBank/DDBJ databases">
        <authorList>
            <person name="Varghese N."/>
        </authorList>
    </citation>
    <scope>NUCLEOTIDE SEQUENCE [LARGE SCALE GENOMIC DNA]</scope>
    <source>
        <strain evidence="3">JGI-23</strain>
    </source>
</reference>